<comment type="caution">
    <text evidence="2">The sequence shown here is derived from an EMBL/GenBank/DDBJ whole genome shotgun (WGS) entry which is preliminary data.</text>
</comment>
<evidence type="ECO:0000313" key="3">
    <source>
        <dbReference type="EMBL" id="CAF4327812.1"/>
    </source>
</evidence>
<dbReference type="InterPro" id="IPR038917">
    <property type="entry name" value="Malonyl_CoA_deC"/>
</dbReference>
<feature type="domain" description="Malonyl-CoA decarboxylase C-terminal" evidence="1">
    <location>
        <begin position="2"/>
        <end position="67"/>
    </location>
</feature>
<feature type="non-terminal residue" evidence="2">
    <location>
        <position position="1"/>
    </location>
</feature>
<dbReference type="EMBL" id="CAJOBH010018092">
    <property type="protein sequence ID" value="CAF4203607.1"/>
    <property type="molecule type" value="Genomic_DNA"/>
</dbReference>
<dbReference type="GO" id="GO:0006085">
    <property type="term" value="P:acetyl-CoA biosynthetic process"/>
    <property type="evidence" value="ECO:0007669"/>
    <property type="project" value="TreeGrafter"/>
</dbReference>
<dbReference type="Gene3D" id="3.40.630.150">
    <property type="entry name" value="Malonyl-CoA decarboxylase, catalytic domain"/>
    <property type="match status" value="1"/>
</dbReference>
<evidence type="ECO:0000313" key="4">
    <source>
        <dbReference type="Proteomes" id="UP000681967"/>
    </source>
</evidence>
<dbReference type="PANTHER" id="PTHR28641">
    <property type="match status" value="1"/>
</dbReference>
<reference evidence="2" key="1">
    <citation type="submission" date="2021-02" db="EMBL/GenBank/DDBJ databases">
        <authorList>
            <person name="Nowell W R."/>
        </authorList>
    </citation>
    <scope>NUCLEOTIDE SEQUENCE</scope>
</reference>
<dbReference type="Proteomes" id="UP000681720">
    <property type="component" value="Unassembled WGS sequence"/>
</dbReference>
<dbReference type="GO" id="GO:0005759">
    <property type="term" value="C:mitochondrial matrix"/>
    <property type="evidence" value="ECO:0007669"/>
    <property type="project" value="TreeGrafter"/>
</dbReference>
<dbReference type="InterPro" id="IPR042303">
    <property type="entry name" value="Malonyl_CoA_deC_C_sf"/>
</dbReference>
<sequence length="69" mass="8111">QRVSEYEAVHRIRYWADLKRRLGPYRRCFAYIHHMMPNDPLVILDAGLVDNISNSIQTILNRVKSVSDV</sequence>
<name>A0A8S2S309_9BILA</name>
<dbReference type="GO" id="GO:0006633">
    <property type="term" value="P:fatty acid biosynthetic process"/>
    <property type="evidence" value="ECO:0007669"/>
    <property type="project" value="InterPro"/>
</dbReference>
<accession>A0A8S2S309</accession>
<dbReference type="AlphaFoldDB" id="A0A8S2S309"/>
<dbReference type="PANTHER" id="PTHR28641:SF1">
    <property type="entry name" value="MALONYL-COA DECARBOXYLASE, MITOCHONDRIAL"/>
    <property type="match status" value="1"/>
</dbReference>
<dbReference type="GO" id="GO:0005782">
    <property type="term" value="C:peroxisomal matrix"/>
    <property type="evidence" value="ECO:0007669"/>
    <property type="project" value="TreeGrafter"/>
</dbReference>
<feature type="non-terminal residue" evidence="2">
    <location>
        <position position="69"/>
    </location>
</feature>
<dbReference type="Proteomes" id="UP000681967">
    <property type="component" value="Unassembled WGS sequence"/>
</dbReference>
<gene>
    <name evidence="2" type="ORF">BYL167_LOCUS23749</name>
    <name evidence="3" type="ORF">GIL414_LOCUS26986</name>
</gene>
<dbReference type="EMBL" id="CAJOBJ010041324">
    <property type="protein sequence ID" value="CAF4327812.1"/>
    <property type="molecule type" value="Genomic_DNA"/>
</dbReference>
<dbReference type="GO" id="GO:0050080">
    <property type="term" value="F:malonyl-CoA decarboxylase activity"/>
    <property type="evidence" value="ECO:0007669"/>
    <property type="project" value="InterPro"/>
</dbReference>
<proteinExistence type="predicted"/>
<dbReference type="Pfam" id="PF05292">
    <property type="entry name" value="MCD"/>
    <property type="match status" value="1"/>
</dbReference>
<evidence type="ECO:0000313" key="2">
    <source>
        <dbReference type="EMBL" id="CAF4203607.1"/>
    </source>
</evidence>
<dbReference type="InterPro" id="IPR007956">
    <property type="entry name" value="Malonyl_CoA_deC_C"/>
</dbReference>
<organism evidence="2 4">
    <name type="scientific">Rotaria magnacalcarata</name>
    <dbReference type="NCBI Taxonomy" id="392030"/>
    <lineage>
        <taxon>Eukaryota</taxon>
        <taxon>Metazoa</taxon>
        <taxon>Spiralia</taxon>
        <taxon>Gnathifera</taxon>
        <taxon>Rotifera</taxon>
        <taxon>Eurotatoria</taxon>
        <taxon>Bdelloidea</taxon>
        <taxon>Philodinida</taxon>
        <taxon>Philodinidae</taxon>
        <taxon>Rotaria</taxon>
    </lineage>
</organism>
<evidence type="ECO:0000259" key="1">
    <source>
        <dbReference type="Pfam" id="PF05292"/>
    </source>
</evidence>
<dbReference type="GO" id="GO:2001294">
    <property type="term" value="P:malonyl-CoA catabolic process"/>
    <property type="evidence" value="ECO:0007669"/>
    <property type="project" value="TreeGrafter"/>
</dbReference>
<protein>
    <recommendedName>
        <fullName evidence="1">Malonyl-CoA decarboxylase C-terminal domain-containing protein</fullName>
    </recommendedName>
</protein>